<evidence type="ECO:0000256" key="1">
    <source>
        <dbReference type="ARBA" id="ARBA00001920"/>
    </source>
</evidence>
<dbReference type="Gene3D" id="3.40.50.1220">
    <property type="entry name" value="TPP-binding domain"/>
    <property type="match status" value="1"/>
</dbReference>
<evidence type="ECO:0000256" key="9">
    <source>
        <dbReference type="PIRSR" id="PIRSR036565-2"/>
    </source>
</evidence>
<evidence type="ECO:0000313" key="14">
    <source>
        <dbReference type="EMBL" id="RSP74713.1"/>
    </source>
</evidence>
<dbReference type="Pfam" id="PF02775">
    <property type="entry name" value="TPP_enzyme_C"/>
    <property type="match status" value="1"/>
</dbReference>
<dbReference type="EMBL" id="RFBY01000031">
    <property type="protein sequence ID" value="RSP74713.1"/>
    <property type="molecule type" value="Genomic_DNA"/>
</dbReference>
<dbReference type="InterPro" id="IPR012110">
    <property type="entry name" value="PDC/IPDC-like"/>
</dbReference>
<feature type="binding site" evidence="9">
    <location>
        <position position="436"/>
    </location>
    <ligand>
        <name>Mg(2+)</name>
        <dbReference type="ChEBI" id="CHEBI:18420"/>
    </ligand>
</feature>
<evidence type="ECO:0000256" key="5">
    <source>
        <dbReference type="ARBA" id="ARBA00022793"/>
    </source>
</evidence>
<dbReference type="PIRSF" id="PIRSF036565">
    <property type="entry name" value="Pyruvt_ip_decrb"/>
    <property type="match status" value="1"/>
</dbReference>
<dbReference type="Proteomes" id="UP000269597">
    <property type="component" value="Unassembled WGS sequence"/>
</dbReference>
<evidence type="ECO:0000256" key="7">
    <source>
        <dbReference type="ARBA" id="ARBA00023052"/>
    </source>
</evidence>
<comment type="similarity">
    <text evidence="3 10">Belongs to the TPP enzyme family.</text>
</comment>
<dbReference type="RefSeq" id="WP_002123485.1">
    <property type="nucleotide sequence ID" value="NZ_BKDF01000007.1"/>
</dbReference>
<dbReference type="InterPro" id="IPR029035">
    <property type="entry name" value="DHS-like_NAD/FAD-binding_dom"/>
</dbReference>
<sequence>MKIQIGKFLNKRLKELGIQQVFGVPGDFNLSYLEQIEESDDLEFVGNCNELNAAYATDGYSRNKGFGAFVTTYGVGDLSAIGGIAGSYTENIAVIHISGAPPLHAMQNKALLHHTLVDGNYHNVMNCMKEFTVAQTLLTPSNAAYEIDRVLKTCWLERRPVHLQLPSDITHLEIEVDDQPLILPKQKSDQKQLEDVLTLLSQMMNTAKTPVIVVDIEADRFNIVPSIINISQRFNIPYVCLSPAKNIIDEHSALYLGIYAGVATQPDIKQLVENSDCLIGIGLRFTDASTALFTHKINEQSFIDIKRYDLAIGNRQFPGIIMSELLSRLETNSTIEPKIDLVKKVEMQAQPIVVQNKADKVYQNIFWQYIEEFIHEDDIIFGEVGTSNIALSSLKLPKTAKYIAQPIWGAIGYTVPALFGSLMAEKDRRQLLFIGDGSLQLTVQEISSMVRYGLKPIIFILNNYGYTIERFILGKHAKYNDVHNWQYTKLMEVFDENNAYTTAIVETISDLEQALSIATKHENLTLIEVRLDPLDAPEKLKTFAKAFAKYDYGEKFYAQMVND</sequence>
<evidence type="ECO:0000313" key="15">
    <source>
        <dbReference type="Proteomes" id="UP000269597"/>
    </source>
</evidence>
<dbReference type="InterPro" id="IPR012001">
    <property type="entry name" value="Thiamin_PyroP_enz_TPP-bd_dom"/>
</dbReference>
<evidence type="ECO:0000259" key="12">
    <source>
        <dbReference type="Pfam" id="PF02775"/>
    </source>
</evidence>
<keyword evidence="6 9" id="KW-0460">Magnesium</keyword>
<dbReference type="FunFam" id="3.40.50.970:FF:000019">
    <property type="entry name" value="Pyruvate decarboxylase isozyme"/>
    <property type="match status" value="1"/>
</dbReference>
<dbReference type="InterPro" id="IPR047214">
    <property type="entry name" value="TPP_PDC_IPDC"/>
</dbReference>
<accession>A0A3R9SZI4</accession>
<feature type="domain" description="Thiamine pyrophosphate enzyme central" evidence="11">
    <location>
        <begin position="201"/>
        <end position="315"/>
    </location>
</feature>
<dbReference type="GO" id="GO:0004737">
    <property type="term" value="F:pyruvate decarboxylase activity"/>
    <property type="evidence" value="ECO:0007669"/>
    <property type="project" value="TreeGrafter"/>
</dbReference>
<dbReference type="GO" id="GO:0000287">
    <property type="term" value="F:magnesium ion binding"/>
    <property type="evidence" value="ECO:0007669"/>
    <property type="project" value="InterPro"/>
</dbReference>
<dbReference type="Pfam" id="PF00205">
    <property type="entry name" value="TPP_enzyme_M"/>
    <property type="match status" value="1"/>
</dbReference>
<evidence type="ECO:0000256" key="4">
    <source>
        <dbReference type="ARBA" id="ARBA00022723"/>
    </source>
</evidence>
<feature type="domain" description="Thiamine pyrophosphate enzyme TPP-binding" evidence="12">
    <location>
        <begin position="384"/>
        <end position="529"/>
    </location>
</feature>
<comment type="caution">
    <text evidence="14">The sequence shown here is derived from an EMBL/GenBank/DDBJ whole genome shotgun (WGS) entry which is preliminary data.</text>
</comment>
<feature type="domain" description="Thiamine pyrophosphate enzyme N-terminal TPP-binding" evidence="13">
    <location>
        <begin position="5"/>
        <end position="107"/>
    </location>
</feature>
<name>A0A3R9SZI4_ACIBA</name>
<keyword evidence="5" id="KW-0210">Decarboxylase</keyword>
<comment type="cofactor">
    <cofactor evidence="1">
        <name>a metal cation</name>
        <dbReference type="ChEBI" id="CHEBI:25213"/>
    </cofactor>
</comment>
<reference evidence="14 15" key="1">
    <citation type="submission" date="2018-10" db="EMBL/GenBank/DDBJ databases">
        <title>GWAS and RNA-Seq identify cryptic mechanisms of antimicrobial resistance in Acinetobacter baumannii.</title>
        <authorList>
            <person name="Sahl J.W."/>
        </authorList>
    </citation>
    <scope>NUCLEOTIDE SEQUENCE [LARGE SCALE GENOMIC DNA]</scope>
    <source>
        <strain evidence="14 15">TG31299</strain>
    </source>
</reference>
<dbReference type="InterPro" id="IPR029061">
    <property type="entry name" value="THDP-binding"/>
</dbReference>
<keyword evidence="7 10" id="KW-0786">Thiamine pyrophosphate</keyword>
<dbReference type="GO" id="GO:0005829">
    <property type="term" value="C:cytosol"/>
    <property type="evidence" value="ECO:0007669"/>
    <property type="project" value="TreeGrafter"/>
</dbReference>
<dbReference type="FunFam" id="3.40.50.970:FF:000024">
    <property type="entry name" value="Pyruvate decarboxylase isozyme"/>
    <property type="match status" value="1"/>
</dbReference>
<dbReference type="CDD" id="cd02005">
    <property type="entry name" value="TPP_PDC_IPDC"/>
    <property type="match status" value="1"/>
</dbReference>
<evidence type="ECO:0000259" key="13">
    <source>
        <dbReference type="Pfam" id="PF02776"/>
    </source>
</evidence>
<gene>
    <name evidence="14" type="ORF">EA722_10745</name>
</gene>
<dbReference type="InterPro" id="IPR047213">
    <property type="entry name" value="TPP_PYR_PDC_IPDC-like"/>
</dbReference>
<evidence type="ECO:0000256" key="10">
    <source>
        <dbReference type="RuleBase" id="RU362132"/>
    </source>
</evidence>
<dbReference type="Gene3D" id="3.40.50.970">
    <property type="match status" value="2"/>
</dbReference>
<dbReference type="SUPFAM" id="SSF52467">
    <property type="entry name" value="DHS-like NAD/FAD-binding domain"/>
    <property type="match status" value="1"/>
</dbReference>
<dbReference type="InterPro" id="IPR012000">
    <property type="entry name" value="Thiamin_PyroP_enz_cen_dom"/>
</dbReference>
<dbReference type="InterPro" id="IPR011766">
    <property type="entry name" value="TPP_enzyme_TPP-bd"/>
</dbReference>
<dbReference type="PANTHER" id="PTHR43452">
    <property type="entry name" value="PYRUVATE DECARBOXYLASE"/>
    <property type="match status" value="1"/>
</dbReference>
<dbReference type="Pfam" id="PF02776">
    <property type="entry name" value="TPP_enzyme_N"/>
    <property type="match status" value="1"/>
</dbReference>
<evidence type="ECO:0000256" key="2">
    <source>
        <dbReference type="ARBA" id="ARBA00001964"/>
    </source>
</evidence>
<feature type="binding site" evidence="9">
    <location>
        <position position="463"/>
    </location>
    <ligand>
        <name>Mg(2+)</name>
        <dbReference type="ChEBI" id="CHEBI:18420"/>
    </ligand>
</feature>
<keyword evidence="8" id="KW-0456">Lyase</keyword>
<organism evidence="14 15">
    <name type="scientific">Acinetobacter baumannii</name>
    <dbReference type="NCBI Taxonomy" id="470"/>
    <lineage>
        <taxon>Bacteria</taxon>
        <taxon>Pseudomonadati</taxon>
        <taxon>Pseudomonadota</taxon>
        <taxon>Gammaproteobacteria</taxon>
        <taxon>Moraxellales</taxon>
        <taxon>Moraxellaceae</taxon>
        <taxon>Acinetobacter</taxon>
        <taxon>Acinetobacter calcoaceticus/baumannii complex</taxon>
    </lineage>
</organism>
<evidence type="ECO:0000256" key="8">
    <source>
        <dbReference type="ARBA" id="ARBA00023239"/>
    </source>
</evidence>
<dbReference type="CDD" id="cd07038">
    <property type="entry name" value="TPP_PYR_PDC_IPDC_like"/>
    <property type="match status" value="1"/>
</dbReference>
<comment type="cofactor">
    <cofactor evidence="2">
        <name>thiamine diphosphate</name>
        <dbReference type="ChEBI" id="CHEBI:58937"/>
    </cofactor>
</comment>
<protein>
    <submittedName>
        <fullName evidence="14">Alpha-keto acid decarboxylase family protein</fullName>
    </submittedName>
</protein>
<evidence type="ECO:0000256" key="6">
    <source>
        <dbReference type="ARBA" id="ARBA00022842"/>
    </source>
</evidence>
<dbReference type="SUPFAM" id="SSF52518">
    <property type="entry name" value="Thiamin diphosphate-binding fold (THDP-binding)"/>
    <property type="match status" value="2"/>
</dbReference>
<feature type="binding site" evidence="9">
    <location>
        <position position="465"/>
    </location>
    <ligand>
        <name>Mg(2+)</name>
        <dbReference type="ChEBI" id="CHEBI:18420"/>
    </ligand>
</feature>
<keyword evidence="4 9" id="KW-0479">Metal-binding</keyword>
<evidence type="ECO:0000256" key="3">
    <source>
        <dbReference type="ARBA" id="ARBA00007812"/>
    </source>
</evidence>
<proteinExistence type="inferred from homology"/>
<dbReference type="AlphaFoldDB" id="A0A3R9SZI4"/>
<evidence type="ECO:0000259" key="11">
    <source>
        <dbReference type="Pfam" id="PF00205"/>
    </source>
</evidence>
<dbReference type="PANTHER" id="PTHR43452:SF30">
    <property type="entry name" value="PYRUVATE DECARBOXYLASE ISOZYME 1-RELATED"/>
    <property type="match status" value="1"/>
</dbReference>
<comment type="cofactor">
    <cofactor evidence="9">
        <name>Mg(2+)</name>
        <dbReference type="ChEBI" id="CHEBI:18420"/>
    </cofactor>
    <text evidence="9">Binds 1 Mg(2+) per subunit.</text>
</comment>
<dbReference type="GO" id="GO:0030976">
    <property type="term" value="F:thiamine pyrophosphate binding"/>
    <property type="evidence" value="ECO:0007669"/>
    <property type="project" value="InterPro"/>
</dbReference>
<dbReference type="GO" id="GO:0000949">
    <property type="term" value="P:aromatic amino acid family catabolic process to alcohol via Ehrlich pathway"/>
    <property type="evidence" value="ECO:0007669"/>
    <property type="project" value="TreeGrafter"/>
</dbReference>